<dbReference type="EMBL" id="CAJFCW020000004">
    <property type="protein sequence ID" value="CAG9115402.1"/>
    <property type="molecule type" value="Genomic_DNA"/>
</dbReference>
<organism evidence="2 3">
    <name type="scientific">Bursaphelenchus okinawaensis</name>
    <dbReference type="NCBI Taxonomy" id="465554"/>
    <lineage>
        <taxon>Eukaryota</taxon>
        <taxon>Metazoa</taxon>
        <taxon>Ecdysozoa</taxon>
        <taxon>Nematoda</taxon>
        <taxon>Chromadorea</taxon>
        <taxon>Rhabditida</taxon>
        <taxon>Tylenchina</taxon>
        <taxon>Tylenchomorpha</taxon>
        <taxon>Aphelenchoidea</taxon>
        <taxon>Aphelenchoididae</taxon>
        <taxon>Bursaphelenchus</taxon>
    </lineage>
</organism>
<dbReference type="Proteomes" id="UP000614601">
    <property type="component" value="Unassembled WGS sequence"/>
</dbReference>
<gene>
    <name evidence="2" type="ORF">BOKJ2_LOCUS9600</name>
</gene>
<accession>A0A811L0R5</accession>
<evidence type="ECO:0000256" key="1">
    <source>
        <dbReference type="SAM" id="SignalP"/>
    </source>
</evidence>
<comment type="caution">
    <text evidence="2">The sequence shown here is derived from an EMBL/GenBank/DDBJ whole genome shotgun (WGS) entry which is preliminary data.</text>
</comment>
<reference evidence="2" key="1">
    <citation type="submission" date="2020-09" db="EMBL/GenBank/DDBJ databases">
        <authorList>
            <person name="Kikuchi T."/>
        </authorList>
    </citation>
    <scope>NUCLEOTIDE SEQUENCE</scope>
    <source>
        <strain evidence="2">SH1</strain>
    </source>
</reference>
<protein>
    <submittedName>
        <fullName evidence="2">Uncharacterized protein</fullName>
    </submittedName>
</protein>
<keyword evidence="3" id="KW-1185">Reference proteome</keyword>
<feature type="signal peptide" evidence="1">
    <location>
        <begin position="1"/>
        <end position="18"/>
    </location>
</feature>
<dbReference type="Proteomes" id="UP000783686">
    <property type="component" value="Unassembled WGS sequence"/>
</dbReference>
<dbReference type="EMBL" id="CAJFDH010000004">
    <property type="protein sequence ID" value="CAD5221748.1"/>
    <property type="molecule type" value="Genomic_DNA"/>
</dbReference>
<evidence type="ECO:0000313" key="2">
    <source>
        <dbReference type="EMBL" id="CAD5221748.1"/>
    </source>
</evidence>
<evidence type="ECO:0000313" key="3">
    <source>
        <dbReference type="Proteomes" id="UP000614601"/>
    </source>
</evidence>
<proteinExistence type="predicted"/>
<dbReference type="AlphaFoldDB" id="A0A811L0R5"/>
<feature type="chain" id="PRO_5035681720" evidence="1">
    <location>
        <begin position="19"/>
        <end position="115"/>
    </location>
</feature>
<keyword evidence="1" id="KW-0732">Signal</keyword>
<name>A0A811L0R5_9BILA</name>
<sequence>MKFYSILLLLSTLTLISAQYSNYYNNYGYPNYYNGRYYSPGAYYNYYGQRSYYYPPYSNYYGPQRYQYPYYQSYYNQPASTNMMPYTTTSSGKSGILMGNEMAGVWLVCHNCGRG</sequence>